<dbReference type="GO" id="GO:0016779">
    <property type="term" value="F:nucleotidyltransferase activity"/>
    <property type="evidence" value="ECO:0007669"/>
    <property type="project" value="UniProtKB-UniRule"/>
</dbReference>
<feature type="active site" evidence="6">
    <location>
        <position position="265"/>
    </location>
</feature>
<dbReference type="KEGG" id="salc:C2138_02000"/>
<dbReference type="GO" id="GO:0016757">
    <property type="term" value="F:glycosyltransferase activity"/>
    <property type="evidence" value="ECO:0007669"/>
    <property type="project" value="UniProtKB-UniRule"/>
</dbReference>
<accession>A0A2U1T306</accession>
<evidence type="ECO:0000256" key="1">
    <source>
        <dbReference type="ARBA" id="ARBA00022649"/>
    </source>
</evidence>
<feature type="binding site" evidence="6">
    <location>
        <begin position="104"/>
        <end position="106"/>
    </location>
    <ligand>
        <name>NAD(+)</name>
        <dbReference type="ChEBI" id="CHEBI:57540"/>
    </ligand>
</feature>
<keyword evidence="5 6" id="KW-0238">DNA-binding</keyword>
<evidence type="ECO:0000259" key="7">
    <source>
        <dbReference type="PROSITE" id="PS52018"/>
    </source>
</evidence>
<gene>
    <name evidence="8" type="ORF">DF220_10810</name>
</gene>
<keyword evidence="2 6" id="KW-0328">Glycosyltransferase</keyword>
<evidence type="ECO:0000313" key="8">
    <source>
        <dbReference type="EMBL" id="PWB98262.1"/>
    </source>
</evidence>
<feature type="binding site" evidence="6">
    <location>
        <position position="113"/>
    </location>
    <ligand>
        <name>NAD(+)</name>
        <dbReference type="ChEBI" id="CHEBI:57540"/>
    </ligand>
</feature>
<reference evidence="9" key="1">
    <citation type="submission" date="2018-04" db="EMBL/GenBank/DDBJ databases">
        <authorList>
            <person name="Liu S."/>
            <person name="Wang Z."/>
            <person name="Li J."/>
        </authorList>
    </citation>
    <scope>NUCLEOTIDE SEQUENCE [LARGE SCALE GENOMIC DNA]</scope>
    <source>
        <strain evidence="9">S1194</strain>
    </source>
</reference>
<sequence>MKGPHRVSECRHGLDEILCDICTPPTLAVPARSTRTGRVPGSSVRSADLIAQSKRVAAEAKAARTGATVRSTTTGRVSGTRSRSVAPAAVVRSTLNLTEQRVFHITHVDNLPGIIAAGALLADTAGAKPVVDISSADTREVRRETTVVHSGEGNDPVVADYVPFYATPDSLAWLGLRVGAVDPRLSAVARTSSPTDFVVLVSTVGTLDRDSIVVTDADAGDSGATFSESPDDAERRLRRMIEQSIDAANSEDPVLIHDLTVRSAEVLVHGSVPFESITLIGVGNSRARDAVRAALDGVAHAPKVSVYPPWFAKN</sequence>
<feature type="binding site" evidence="6">
    <location>
        <position position="121"/>
    </location>
    <ligand>
        <name>NAD(+)</name>
        <dbReference type="ChEBI" id="CHEBI:57540"/>
    </ligand>
</feature>
<dbReference type="GO" id="GO:0003677">
    <property type="term" value="F:DNA binding"/>
    <property type="evidence" value="ECO:0007669"/>
    <property type="project" value="UniProtKB-UniRule"/>
</dbReference>
<organism evidence="8 9">
    <name type="scientific">Homoserinimonas hongtaonis</name>
    <dbReference type="NCBI Taxonomy" id="2079791"/>
    <lineage>
        <taxon>Bacteria</taxon>
        <taxon>Bacillati</taxon>
        <taxon>Actinomycetota</taxon>
        <taxon>Actinomycetes</taxon>
        <taxon>Micrococcales</taxon>
        <taxon>Microbacteriaceae</taxon>
        <taxon>Homoserinimonas</taxon>
    </lineage>
</organism>
<keyword evidence="3 6" id="KW-0808">Transferase</keyword>
<evidence type="ECO:0000256" key="3">
    <source>
        <dbReference type="ARBA" id="ARBA00022679"/>
    </source>
</evidence>
<dbReference type="EMBL" id="QEEX01000001">
    <property type="protein sequence ID" value="PWB98262.1"/>
    <property type="molecule type" value="Genomic_DNA"/>
</dbReference>
<comment type="similarity">
    <text evidence="6">Belongs to the DarT ADP-ribosyltransferase family.</text>
</comment>
<dbReference type="InterPro" id="IPR029494">
    <property type="entry name" value="DarT"/>
</dbReference>
<feature type="active site" description="Proton acceptor" evidence="6">
    <location>
        <position position="142"/>
    </location>
</feature>
<proteinExistence type="inferred from homology"/>
<keyword evidence="4 6" id="KW-0548">Nucleotidyltransferase</keyword>
<dbReference type="Pfam" id="PF14487">
    <property type="entry name" value="DarT"/>
    <property type="match status" value="1"/>
</dbReference>
<feature type="binding site" evidence="6">
    <location>
        <position position="142"/>
    </location>
    <ligand>
        <name>NAD(+)</name>
        <dbReference type="ChEBI" id="CHEBI:57540"/>
    </ligand>
</feature>
<comment type="caution">
    <text evidence="8">The sequence shown here is derived from an EMBL/GenBank/DDBJ whole genome shotgun (WGS) entry which is preliminary data.</text>
</comment>
<dbReference type="AlphaFoldDB" id="A0A2U1T306"/>
<evidence type="ECO:0000256" key="4">
    <source>
        <dbReference type="ARBA" id="ARBA00022695"/>
    </source>
</evidence>
<evidence type="ECO:0000256" key="5">
    <source>
        <dbReference type="ARBA" id="ARBA00023125"/>
    </source>
</evidence>
<dbReference type="PROSITE" id="PS52018">
    <property type="entry name" value="DART"/>
    <property type="match status" value="1"/>
</dbReference>
<name>A0A2U1T306_9MICO</name>
<dbReference type="Proteomes" id="UP000244978">
    <property type="component" value="Unassembled WGS sequence"/>
</dbReference>
<evidence type="ECO:0000256" key="2">
    <source>
        <dbReference type="ARBA" id="ARBA00022676"/>
    </source>
</evidence>
<feature type="domain" description="DarT" evidence="7">
    <location>
        <begin position="100"/>
        <end position="312"/>
    </location>
</feature>
<evidence type="ECO:0000256" key="6">
    <source>
        <dbReference type="PROSITE-ProRule" id="PRU01362"/>
    </source>
</evidence>
<keyword evidence="1 6" id="KW-1277">Toxin-antitoxin system</keyword>
<keyword evidence="9" id="KW-1185">Reference proteome</keyword>
<evidence type="ECO:0000313" key="9">
    <source>
        <dbReference type="Proteomes" id="UP000244978"/>
    </source>
</evidence>
<protein>
    <submittedName>
        <fullName evidence="8">DUF4433 domain-containing protein</fullName>
    </submittedName>
</protein>
<comment type="catalytic activity">
    <reaction evidence="6">
        <text>a thymidine in DNA + NAD(+) = an N-(ADP-alpha-D-ribosyl)-thymidine in DNA + nicotinamide + H(+)</text>
        <dbReference type="Rhea" id="RHEA:71651"/>
        <dbReference type="Rhea" id="RHEA-COMP:13556"/>
        <dbReference type="Rhea" id="RHEA-COMP:18051"/>
        <dbReference type="ChEBI" id="CHEBI:15378"/>
        <dbReference type="ChEBI" id="CHEBI:17154"/>
        <dbReference type="ChEBI" id="CHEBI:57540"/>
        <dbReference type="ChEBI" id="CHEBI:137386"/>
        <dbReference type="ChEBI" id="CHEBI:191199"/>
    </reaction>
</comment>